<feature type="region of interest" description="Disordered" evidence="1">
    <location>
        <begin position="72"/>
        <end position="92"/>
    </location>
</feature>
<feature type="compositionally biased region" description="Basic and acidic residues" evidence="1">
    <location>
        <begin position="470"/>
        <end position="483"/>
    </location>
</feature>
<protein>
    <recommendedName>
        <fullName evidence="4">Aftiphilin clathrin-binding box domain-containing protein</fullName>
    </recommendedName>
</protein>
<reference evidence="2 3" key="1">
    <citation type="submission" date="2019-01" db="EMBL/GenBank/DDBJ databases">
        <title>A chromosome-scale genome assembly of the yellow perch, Perca flavescens.</title>
        <authorList>
            <person name="Feron R."/>
            <person name="Morvezen R."/>
            <person name="Bestin A."/>
            <person name="Haffray P."/>
            <person name="Klopp C."/>
            <person name="Zahm M."/>
            <person name="Cabau C."/>
            <person name="Roques C."/>
            <person name="Donnadieu C."/>
            <person name="Bouchez O."/>
            <person name="Christie M."/>
            <person name="Larson W."/>
            <person name="Guiguen Y."/>
        </authorList>
    </citation>
    <scope>NUCLEOTIDE SEQUENCE [LARGE SCALE GENOMIC DNA]</scope>
    <source>
        <strain evidence="2">YP-PL-M2</strain>
        <tissue evidence="2">Blood</tissue>
    </source>
</reference>
<feature type="region of interest" description="Disordered" evidence="1">
    <location>
        <begin position="470"/>
        <end position="496"/>
    </location>
</feature>
<name>A0A484DJG1_PERFV</name>
<feature type="region of interest" description="Disordered" evidence="1">
    <location>
        <begin position="303"/>
        <end position="350"/>
    </location>
</feature>
<keyword evidence="3" id="KW-1185">Reference proteome</keyword>
<evidence type="ECO:0000313" key="3">
    <source>
        <dbReference type="Proteomes" id="UP000295070"/>
    </source>
</evidence>
<accession>A0A484DJG1</accession>
<sequence length="1105" mass="121104">MRPTTSTMLQQNNNNNYPCLNVSGSTREMLQKCSRASLPFPSRLELGLGDLPLIRGLRAWALCSKSRRKAGGVLGGQAPTAPPAVRGGSTSCPRPADVYLSREWGRMGYGLPLGLDARQAGIGALVTVATLKTSEGGGKTQTQCLFLRTEKGSCLYSTAKPSSGVTNSAASSVVGGWLRGKTGGEGGGGRDIPIGRRDNGPTPPAHTGVNRVRVRSGRRWRKSSNAAAREKTGVSRERHQSSREDPAGEIPLEERQEERDKGGLASKPFPSPQPDSRRARPEKEGACRSPRCCHNASLKTCTQCGRKAQRRESQDPHEGGESPRRGTSNRLNSEVKGMKKERQKNVEEEKEGLCTLESSCSVSAVPNPDLELNHFRPESHSGCDVEEIREAESNEELKTQTSHGTDDYSEREEDTNSEVMKIHTGLNDFIHGHSGPVTDDFTSRHIRYCDRKQSVKEVIAANVNGFSDHVEADQESKKGKERADVEDEEGSFNQTPAGFSVVSDCYEDVSVSTCPAPISTAVSPEHPAAVEGSSCNADRDTCGGRREQENSTEDSLEGYQQGVADPGIVTGKEELDASRFEQQELNCAAGEDNTGNENKNRKPPLFFQTVANGKELKEREAPSSPLRQVAPSIFETDSRNVTENSRHRCTTELNGAERRDELVWDVREEESQEENIGARVNPREGDEEIRLEIWSTCNEPEDGEDKGDDDKERHPEDDLNDSTVQEDNDKEVRKNCALKDNWRSEELAEGCCGRKKEVGATCGQTSISHVEANGETSTNITNVACADPSNALAHSLANPAPLLPPLGSMATCLPCLETEEEEEEEEEEEKERVSVPAGDLKEGQEGKRRLGRQVEEHGEVERGSAVATEEGRKEEEEEEDKEEDEFGVFMQAEGEPACSEGYTMSASVPCGSRASVALGNHAITGELTHWTTGWTDSSFHQSDDTWTAFPQDSSDEGRDMVGQWWPTSAVEESRNSLSANQNLAAVFAEAFPSLPASSSSDPCDHDTVPTLTQLLRGRASQDQGLLDSFHDLNKMICQRYKRENGVSRDLLLRTLRLAQPHTESRPAPWTSNRRLSPGLPSANQHAQNAAAKRRLSYDYNRNTME</sequence>
<feature type="compositionally biased region" description="Basic and acidic residues" evidence="1">
    <location>
        <begin position="537"/>
        <end position="549"/>
    </location>
</feature>
<feature type="compositionally biased region" description="Acidic residues" evidence="1">
    <location>
        <begin position="817"/>
        <end position="829"/>
    </location>
</feature>
<evidence type="ECO:0000313" key="2">
    <source>
        <dbReference type="EMBL" id="TDH15302.1"/>
    </source>
</evidence>
<feature type="region of interest" description="Disordered" evidence="1">
    <location>
        <begin position="695"/>
        <end position="730"/>
    </location>
</feature>
<feature type="compositionally biased region" description="Basic and acidic residues" evidence="1">
    <location>
        <begin position="708"/>
        <end position="717"/>
    </location>
</feature>
<feature type="compositionally biased region" description="Basic and acidic residues" evidence="1">
    <location>
        <begin position="310"/>
        <end position="324"/>
    </location>
</feature>
<feature type="region of interest" description="Disordered" evidence="1">
    <location>
        <begin position="390"/>
        <end position="412"/>
    </location>
</feature>
<feature type="region of interest" description="Disordered" evidence="1">
    <location>
        <begin position="522"/>
        <end position="557"/>
    </location>
</feature>
<feature type="region of interest" description="Disordered" evidence="1">
    <location>
        <begin position="175"/>
        <end position="290"/>
    </location>
</feature>
<feature type="compositionally biased region" description="Acidic residues" evidence="1">
    <location>
        <begin position="875"/>
        <end position="885"/>
    </location>
</feature>
<feature type="compositionally biased region" description="Acidic residues" evidence="1">
    <location>
        <begin position="718"/>
        <end position="729"/>
    </location>
</feature>
<feature type="region of interest" description="Disordered" evidence="1">
    <location>
        <begin position="615"/>
        <end position="646"/>
    </location>
</feature>
<feature type="compositionally biased region" description="Basic residues" evidence="1">
    <location>
        <begin position="212"/>
        <end position="222"/>
    </location>
</feature>
<dbReference type="STRING" id="8167.A0A484DJG1"/>
<evidence type="ECO:0000256" key="1">
    <source>
        <dbReference type="SAM" id="MobiDB-lite"/>
    </source>
</evidence>
<feature type="compositionally biased region" description="Basic and acidic residues" evidence="1">
    <location>
        <begin position="839"/>
        <end position="862"/>
    </location>
</feature>
<comment type="caution">
    <text evidence="2">The sequence shown here is derived from an EMBL/GenBank/DDBJ whole genome shotgun (WGS) entry which is preliminary data.</text>
</comment>
<organism evidence="2 3">
    <name type="scientific">Perca flavescens</name>
    <name type="common">American yellow perch</name>
    <name type="synonym">Morone flavescens</name>
    <dbReference type="NCBI Taxonomy" id="8167"/>
    <lineage>
        <taxon>Eukaryota</taxon>
        <taxon>Metazoa</taxon>
        <taxon>Chordata</taxon>
        <taxon>Craniata</taxon>
        <taxon>Vertebrata</taxon>
        <taxon>Euteleostomi</taxon>
        <taxon>Actinopterygii</taxon>
        <taxon>Neopterygii</taxon>
        <taxon>Teleostei</taxon>
        <taxon>Neoteleostei</taxon>
        <taxon>Acanthomorphata</taxon>
        <taxon>Eupercaria</taxon>
        <taxon>Perciformes</taxon>
        <taxon>Percoidei</taxon>
        <taxon>Percidae</taxon>
        <taxon>Percinae</taxon>
        <taxon>Perca</taxon>
    </lineage>
</organism>
<gene>
    <name evidence="2" type="ORF">EPR50_G00030260</name>
</gene>
<proteinExistence type="predicted"/>
<feature type="compositionally biased region" description="Basic and acidic residues" evidence="1">
    <location>
        <begin position="390"/>
        <end position="408"/>
    </location>
</feature>
<feature type="compositionally biased region" description="Basic and acidic residues" evidence="1">
    <location>
        <begin position="275"/>
        <end position="286"/>
    </location>
</feature>
<dbReference type="Proteomes" id="UP000295070">
    <property type="component" value="Chromosome 3"/>
</dbReference>
<dbReference type="EMBL" id="SCKG01000003">
    <property type="protein sequence ID" value="TDH15302.1"/>
    <property type="molecule type" value="Genomic_DNA"/>
</dbReference>
<feature type="compositionally biased region" description="Gly residues" evidence="1">
    <location>
        <begin position="177"/>
        <end position="190"/>
    </location>
</feature>
<feature type="compositionally biased region" description="Basic and acidic residues" evidence="1">
    <location>
        <begin position="636"/>
        <end position="646"/>
    </location>
</feature>
<dbReference type="AlphaFoldDB" id="A0A484DJG1"/>
<feature type="region of interest" description="Disordered" evidence="1">
    <location>
        <begin position="1061"/>
        <end position="1105"/>
    </location>
</feature>
<feature type="region of interest" description="Disordered" evidence="1">
    <location>
        <begin position="817"/>
        <end position="885"/>
    </location>
</feature>
<feature type="compositionally biased region" description="Basic and acidic residues" evidence="1">
    <location>
        <begin position="336"/>
        <end position="347"/>
    </location>
</feature>
<evidence type="ECO:0008006" key="4">
    <source>
        <dbReference type="Google" id="ProtNLM"/>
    </source>
</evidence>
<feature type="compositionally biased region" description="Basic and acidic residues" evidence="1">
    <location>
        <begin position="228"/>
        <end position="262"/>
    </location>
</feature>